<dbReference type="PATRIC" id="fig|688269.3.peg.1786"/>
<reference evidence="1 2" key="1">
    <citation type="submission" date="2010-11" db="EMBL/GenBank/DDBJ databases">
        <title>The complete genome of Thermotoga thermarum DSM 5069.</title>
        <authorList>
            <consortium name="US DOE Joint Genome Institute (JGI-PGF)"/>
            <person name="Lucas S."/>
            <person name="Copeland A."/>
            <person name="Lapidus A."/>
            <person name="Bruce D."/>
            <person name="Goodwin L."/>
            <person name="Pitluck S."/>
            <person name="Kyrpides N."/>
            <person name="Mavromatis K."/>
            <person name="Ivanova N."/>
            <person name="Zeytun A."/>
            <person name="Brettin T."/>
            <person name="Detter J.C."/>
            <person name="Tapia R."/>
            <person name="Han C."/>
            <person name="Land M."/>
            <person name="Hauser L."/>
            <person name="Markowitz V."/>
            <person name="Cheng J.-F."/>
            <person name="Hugenholtz P."/>
            <person name="Woyke T."/>
            <person name="Wu D."/>
            <person name="Spring S."/>
            <person name="Schroeder M."/>
            <person name="Brambilla E."/>
            <person name="Klenk H.-P."/>
            <person name="Eisen J.A."/>
        </authorList>
    </citation>
    <scope>NUCLEOTIDE SEQUENCE [LARGE SCALE GENOMIC DNA]</scope>
    <source>
        <strain evidence="1 2">DSM 5069</strain>
    </source>
</reference>
<protein>
    <recommendedName>
        <fullName evidence="3">Xylose isomerase domain-containing protein TIM barrel</fullName>
    </recommendedName>
</protein>
<dbReference type="RefSeq" id="WP_013932988.1">
    <property type="nucleotide sequence ID" value="NC_015707.1"/>
</dbReference>
<dbReference type="Proteomes" id="UP000006804">
    <property type="component" value="Chromosome"/>
</dbReference>
<keyword evidence="2" id="KW-1185">Reference proteome</keyword>
<name>F7YVV8_9THEM</name>
<evidence type="ECO:0008006" key="3">
    <source>
        <dbReference type="Google" id="ProtNLM"/>
    </source>
</evidence>
<dbReference type="AlphaFoldDB" id="F7YVV8"/>
<gene>
    <name evidence="1" type="ORF">Theth_1736</name>
</gene>
<evidence type="ECO:0000313" key="1">
    <source>
        <dbReference type="EMBL" id="AEH51780.1"/>
    </source>
</evidence>
<dbReference type="eggNOG" id="ENOG5030FUU">
    <property type="taxonomic scope" value="Bacteria"/>
</dbReference>
<dbReference type="OrthoDB" id="48140at2"/>
<dbReference type="KEGG" id="tta:Theth_1736"/>
<evidence type="ECO:0000313" key="2">
    <source>
        <dbReference type="Proteomes" id="UP000006804"/>
    </source>
</evidence>
<proteinExistence type="predicted"/>
<organism evidence="1 2">
    <name type="scientific">Pseudothermotoga thermarum DSM 5069</name>
    <dbReference type="NCBI Taxonomy" id="688269"/>
    <lineage>
        <taxon>Bacteria</taxon>
        <taxon>Thermotogati</taxon>
        <taxon>Thermotogota</taxon>
        <taxon>Thermotogae</taxon>
        <taxon>Thermotogales</taxon>
        <taxon>Thermotogaceae</taxon>
        <taxon>Pseudothermotoga</taxon>
    </lineage>
</organism>
<dbReference type="HOGENOM" id="CLU_1336989_0_0_0"/>
<sequence length="212" mass="24915" precursor="true">MKQLLGSTSWLVAGTYYENAKLVVNKVDFVELLVYAWDEETKKLIEDEMNGLVELQSKGLFYTVHLPTDDALMALQAFRYFENSPMKILNYVLHPMNGLDELLLNSKKVSIENLTEKFVEHERITFDVGHYFLGVKNSKVLPEKIVELHMMGFDERAKKDHLPIDRKMLKLIRDRLWFDICKIPLVCFEIFDFDQVLMSIRIYKEAMEDEVL</sequence>
<dbReference type="STRING" id="688269.Theth_1736"/>
<accession>F7YVV8</accession>
<dbReference type="EMBL" id="CP002351">
    <property type="protein sequence ID" value="AEH51780.1"/>
    <property type="molecule type" value="Genomic_DNA"/>
</dbReference>